<proteinExistence type="predicted"/>
<dbReference type="OrthoDB" id="272111at2759"/>
<evidence type="ECO:0000256" key="1">
    <source>
        <dbReference type="SAM" id="MobiDB-lite"/>
    </source>
</evidence>
<dbReference type="KEGG" id="tbg:TbgDal_X9590"/>
<organism evidence="2 3">
    <name type="scientific">Trypanosoma brucei gambiense (strain MHOM/CI/86/DAL972)</name>
    <dbReference type="NCBI Taxonomy" id="679716"/>
    <lineage>
        <taxon>Eukaryota</taxon>
        <taxon>Discoba</taxon>
        <taxon>Euglenozoa</taxon>
        <taxon>Kinetoplastea</taxon>
        <taxon>Metakinetoplastina</taxon>
        <taxon>Trypanosomatida</taxon>
        <taxon>Trypanosomatidae</taxon>
        <taxon>Trypanosoma</taxon>
    </lineage>
</organism>
<evidence type="ECO:0000313" key="3">
    <source>
        <dbReference type="Proteomes" id="UP000002316"/>
    </source>
</evidence>
<gene>
    <name evidence="2" type="ORF">TbgDal_X9590</name>
</gene>
<accession>D0A3M4</accession>
<reference evidence="3" key="1">
    <citation type="journal article" date="2010" name="PLoS Negl. Trop. Dis.">
        <title>The genome sequence of Trypanosoma brucei gambiense, causative agent of chronic human african trypanosomiasis.</title>
        <authorList>
            <person name="Jackson A.P."/>
            <person name="Sanders M."/>
            <person name="Berry A."/>
            <person name="McQuillan J."/>
            <person name="Aslett M.A."/>
            <person name="Quail M.A."/>
            <person name="Chukualim B."/>
            <person name="Capewell P."/>
            <person name="MacLeod A."/>
            <person name="Melville S.E."/>
            <person name="Gibson W."/>
            <person name="Barry J.D."/>
            <person name="Berriman M."/>
            <person name="Hertz-Fowler C."/>
        </authorList>
    </citation>
    <scope>NUCLEOTIDE SEQUENCE [LARGE SCALE GENOMIC DNA]</scope>
    <source>
        <strain evidence="3">MHOM/CI/86/DAL972</strain>
    </source>
</reference>
<feature type="region of interest" description="Disordered" evidence="1">
    <location>
        <begin position="445"/>
        <end position="476"/>
    </location>
</feature>
<dbReference type="RefSeq" id="XP_011778132.1">
    <property type="nucleotide sequence ID" value="XM_011779830.1"/>
</dbReference>
<protein>
    <submittedName>
        <fullName evidence="2">Uncharacterized protein</fullName>
    </submittedName>
</protein>
<name>D0A3M4_TRYB9</name>
<sequence>MLLLFFLKKEKRSEGMQLCYSCRHAFPPSSLGQCSFSDIISHRLDEIHNIVNEMKVETAEGTHQVLQLRGALRELCSAIHQEFGALKQDKGGQEAAKRRNLQEQGELVTSFPNIKQENHIHSPATQMTTPTIPRHSYGGCSPRATFNGTVPSHKIRKMNSALELVSASIYCVLESVAIRTRAAVALLWIPPPGAVSAELVAPFVVGRDVSRLRNSAPYRVGETSIPCAVSEAGIALNLKPRPGAFDPRASENSPLVDLIETSNAAQLLVPVFTRYGEVQRSVLGVLHLLGTPVIPCPFTQRNEEMAVQTAATLSIIVSSHYEVMGGEWANRIYDPSLLISASAYQGTLDMRSTQKVVDDFAPPPILIYRGVNERKPEDDIREEVKALRNLMTRRPERRAEIYSVKDLQHYATTMEQNWVALLGTITEMENKINKLEENALRTDLPKKQQCMSSSLEQTSNTQSESNGLHSSRCASPSTGALPSLYDARSVIKPEQLNSIEIAAAQKLRALKGDPSIFITEKEV</sequence>
<evidence type="ECO:0000313" key="2">
    <source>
        <dbReference type="EMBL" id="CBH15868.1"/>
    </source>
</evidence>
<dbReference type="EMBL" id="FN554973">
    <property type="protein sequence ID" value="CBH15868.1"/>
    <property type="molecule type" value="Genomic_DNA"/>
</dbReference>
<dbReference type="GeneID" id="23866086"/>
<dbReference type="AlphaFoldDB" id="D0A3M4"/>
<dbReference type="Proteomes" id="UP000002316">
    <property type="component" value="Chromosome 10"/>
</dbReference>
<feature type="compositionally biased region" description="Polar residues" evidence="1">
    <location>
        <begin position="449"/>
        <end position="476"/>
    </location>
</feature>
<dbReference type="VEuPathDB" id="TriTrypDB:Tbg972.10.9590"/>